<dbReference type="InterPro" id="IPR014710">
    <property type="entry name" value="RmlC-like_jellyroll"/>
</dbReference>
<evidence type="ECO:0000313" key="5">
    <source>
        <dbReference type="Proteomes" id="UP001165083"/>
    </source>
</evidence>
<dbReference type="Gene3D" id="1.10.287.630">
    <property type="entry name" value="Helix hairpin bin"/>
    <property type="match status" value="1"/>
</dbReference>
<dbReference type="PANTHER" id="PTHR45689">
    <property type="entry name" value="I[[H]] CHANNEL, ISOFORM E"/>
    <property type="match status" value="1"/>
</dbReference>
<dbReference type="GO" id="GO:0003254">
    <property type="term" value="P:regulation of membrane depolarization"/>
    <property type="evidence" value="ECO:0007669"/>
    <property type="project" value="TreeGrafter"/>
</dbReference>
<dbReference type="EMBL" id="BSXW01000236">
    <property type="protein sequence ID" value="GMF15948.1"/>
    <property type="molecule type" value="Genomic_DNA"/>
</dbReference>
<feature type="region of interest" description="Disordered" evidence="1">
    <location>
        <begin position="465"/>
        <end position="501"/>
    </location>
</feature>
<proteinExistence type="predicted"/>
<feature type="domain" description="Cyclic nucleotide-binding" evidence="3">
    <location>
        <begin position="399"/>
        <end position="448"/>
    </location>
</feature>
<keyword evidence="2" id="KW-1133">Transmembrane helix</keyword>
<feature type="compositionally biased region" description="Low complexity" evidence="1">
    <location>
        <begin position="483"/>
        <end position="494"/>
    </location>
</feature>
<dbReference type="CDD" id="cd00038">
    <property type="entry name" value="CAP_ED"/>
    <property type="match status" value="1"/>
</dbReference>
<feature type="region of interest" description="Disordered" evidence="1">
    <location>
        <begin position="182"/>
        <end position="213"/>
    </location>
</feature>
<keyword evidence="5" id="KW-1185">Reference proteome</keyword>
<dbReference type="InterPro" id="IPR051413">
    <property type="entry name" value="K/Na_HCN_channel"/>
</dbReference>
<protein>
    <submittedName>
        <fullName evidence="4">Unnamed protein product</fullName>
    </submittedName>
</protein>
<feature type="compositionally biased region" description="Polar residues" evidence="1">
    <location>
        <begin position="646"/>
        <end position="657"/>
    </location>
</feature>
<organism evidence="4 5">
    <name type="scientific">Phytophthora lilii</name>
    <dbReference type="NCBI Taxonomy" id="2077276"/>
    <lineage>
        <taxon>Eukaryota</taxon>
        <taxon>Sar</taxon>
        <taxon>Stramenopiles</taxon>
        <taxon>Oomycota</taxon>
        <taxon>Peronosporomycetes</taxon>
        <taxon>Peronosporales</taxon>
        <taxon>Peronosporaceae</taxon>
        <taxon>Phytophthora</taxon>
    </lineage>
</organism>
<keyword evidence="2" id="KW-0472">Membrane</keyword>
<dbReference type="OrthoDB" id="421226at2759"/>
<dbReference type="GO" id="GO:0035725">
    <property type="term" value="P:sodium ion transmembrane transport"/>
    <property type="evidence" value="ECO:0007669"/>
    <property type="project" value="TreeGrafter"/>
</dbReference>
<dbReference type="Gene3D" id="2.60.120.10">
    <property type="entry name" value="Jelly Rolls"/>
    <property type="match status" value="1"/>
</dbReference>
<accession>A0A9W6TN57</accession>
<feature type="region of interest" description="Disordered" evidence="1">
    <location>
        <begin position="646"/>
        <end position="669"/>
    </location>
</feature>
<feature type="compositionally biased region" description="Polar residues" evidence="1">
    <location>
        <begin position="465"/>
        <end position="477"/>
    </location>
</feature>
<feature type="region of interest" description="Disordered" evidence="1">
    <location>
        <begin position="579"/>
        <end position="599"/>
    </location>
</feature>
<evidence type="ECO:0000256" key="1">
    <source>
        <dbReference type="SAM" id="MobiDB-lite"/>
    </source>
</evidence>
<dbReference type="InterPro" id="IPR000595">
    <property type="entry name" value="cNMP-bd_dom"/>
</dbReference>
<dbReference type="GO" id="GO:0005249">
    <property type="term" value="F:voltage-gated potassium channel activity"/>
    <property type="evidence" value="ECO:0007669"/>
    <property type="project" value="TreeGrafter"/>
</dbReference>
<evidence type="ECO:0000259" key="3">
    <source>
        <dbReference type="PROSITE" id="PS50042"/>
    </source>
</evidence>
<keyword evidence="2" id="KW-0812">Transmembrane</keyword>
<dbReference type="GO" id="GO:0098855">
    <property type="term" value="C:HCN channel complex"/>
    <property type="evidence" value="ECO:0007669"/>
    <property type="project" value="TreeGrafter"/>
</dbReference>
<dbReference type="Proteomes" id="UP001165083">
    <property type="component" value="Unassembled WGS sequence"/>
</dbReference>
<dbReference type="PROSITE" id="PS50042">
    <property type="entry name" value="CNMP_BINDING_3"/>
    <property type="match status" value="1"/>
</dbReference>
<dbReference type="PANTHER" id="PTHR45689:SF5">
    <property type="entry name" value="I[[H]] CHANNEL, ISOFORM E"/>
    <property type="match status" value="1"/>
</dbReference>
<dbReference type="SUPFAM" id="SSF51206">
    <property type="entry name" value="cAMP-binding domain-like"/>
    <property type="match status" value="1"/>
</dbReference>
<name>A0A9W6TN57_9STRA</name>
<feature type="compositionally biased region" description="Basic and acidic residues" evidence="1">
    <location>
        <begin position="141"/>
        <end position="153"/>
    </location>
</feature>
<reference evidence="4" key="1">
    <citation type="submission" date="2023-04" db="EMBL/GenBank/DDBJ databases">
        <title>Phytophthora lilii NBRC 32176.</title>
        <authorList>
            <person name="Ichikawa N."/>
            <person name="Sato H."/>
            <person name="Tonouchi N."/>
        </authorList>
    </citation>
    <scope>NUCLEOTIDE SEQUENCE</scope>
    <source>
        <strain evidence="4">NBRC 32176</strain>
    </source>
</reference>
<feature type="compositionally biased region" description="Polar residues" evidence="1">
    <location>
        <begin position="154"/>
        <end position="165"/>
    </location>
</feature>
<feature type="transmembrane region" description="Helical" evidence="2">
    <location>
        <begin position="294"/>
        <end position="321"/>
    </location>
</feature>
<sequence length="669" mass="74560">MQTPMRDTTTQIEVVAESTTNTNDPDSTKSNVRIGRRHSIQLASGVVHPIQEGIDEAFAEIPGHGKRVFRRSSTLRGVVHAWKGWTPMLPGLSRAGASLKVYNVTSEDIATTETSATPYEEMMVHFQIRQLQRTPSGTTGHPDDKRQRNENTKSDSATQPSVNETQEQQLHLQLRLSSLKASDLGSSSHDDSTIPNIPIADAFNRENVSPNGAPSRMPLARQLSHTQNETKAFDSFRDVCLDVVDSICDTIQSWKESIVQPISPFSTFFTSALRFLFCWLQGEGVATESAGQNLFASLSVLVGSIVLAVVFGHVAILVANFNANFTGYQRKIEAVFAMTAKLQLPESLRGRIHEYYEHLWHEYECLNGEIVQFSKELSHTLGLEVVLFKYMELVMQVPFWKDCTPDFQKQLVLRLDVRVYLPNDFITREGEVDDEFYMVNRGYCELSRALHRFKRITNTLLMQRRTSGPGMNTSRSQGGMIGRGSLSRTNGGTTSRRRYPGLNVVNFNGGVRQSAYELDPAQRRYYSSTGRPSRKSSPTPILRQNAPNTIQRTISDEKNTHTKETTGSMNALDCMTPTSTAMHQSQATTQPAQRELDNRPVLSWQTRLQQVEEREVTILRAPQDLQASFKQLEARQSTSQVSTLSGAACASSPSGTVVQAPPVPEIALG</sequence>
<dbReference type="AlphaFoldDB" id="A0A9W6TN57"/>
<feature type="region of interest" description="Disordered" evidence="1">
    <location>
        <begin position="131"/>
        <end position="169"/>
    </location>
</feature>
<dbReference type="InterPro" id="IPR018490">
    <property type="entry name" value="cNMP-bd_dom_sf"/>
</dbReference>
<comment type="caution">
    <text evidence="4">The sequence shown here is derived from an EMBL/GenBank/DDBJ whole genome shotgun (WGS) entry which is preliminary data.</text>
</comment>
<feature type="compositionally biased region" description="Polar residues" evidence="1">
    <location>
        <begin position="579"/>
        <end position="592"/>
    </location>
</feature>
<gene>
    <name evidence="4" type="ORF">Plil01_000558100</name>
</gene>
<evidence type="ECO:0000256" key="2">
    <source>
        <dbReference type="SAM" id="Phobius"/>
    </source>
</evidence>
<evidence type="ECO:0000313" key="4">
    <source>
        <dbReference type="EMBL" id="GMF15948.1"/>
    </source>
</evidence>